<proteinExistence type="predicted"/>
<accession>A0A3N4HXG9</accession>
<dbReference type="AlphaFoldDB" id="A0A3N4HXG9"/>
<reference evidence="1 2" key="1">
    <citation type="journal article" date="2018" name="Nat. Ecol. Evol.">
        <title>Pezizomycetes genomes reveal the molecular basis of ectomycorrhizal truffle lifestyle.</title>
        <authorList>
            <person name="Murat C."/>
            <person name="Payen T."/>
            <person name="Noel B."/>
            <person name="Kuo A."/>
            <person name="Morin E."/>
            <person name="Chen J."/>
            <person name="Kohler A."/>
            <person name="Krizsan K."/>
            <person name="Balestrini R."/>
            <person name="Da Silva C."/>
            <person name="Montanini B."/>
            <person name="Hainaut M."/>
            <person name="Levati E."/>
            <person name="Barry K.W."/>
            <person name="Belfiori B."/>
            <person name="Cichocki N."/>
            <person name="Clum A."/>
            <person name="Dockter R.B."/>
            <person name="Fauchery L."/>
            <person name="Guy J."/>
            <person name="Iotti M."/>
            <person name="Le Tacon F."/>
            <person name="Lindquist E.A."/>
            <person name="Lipzen A."/>
            <person name="Malagnac F."/>
            <person name="Mello A."/>
            <person name="Molinier V."/>
            <person name="Miyauchi S."/>
            <person name="Poulain J."/>
            <person name="Riccioni C."/>
            <person name="Rubini A."/>
            <person name="Sitrit Y."/>
            <person name="Splivallo R."/>
            <person name="Traeger S."/>
            <person name="Wang M."/>
            <person name="Zifcakova L."/>
            <person name="Wipf D."/>
            <person name="Zambonelli A."/>
            <person name="Paolocci F."/>
            <person name="Nowrousian M."/>
            <person name="Ottonello S."/>
            <person name="Baldrian P."/>
            <person name="Spatafora J.W."/>
            <person name="Henrissat B."/>
            <person name="Nagy L.G."/>
            <person name="Aury J.M."/>
            <person name="Wincker P."/>
            <person name="Grigoriev I.V."/>
            <person name="Bonfante P."/>
            <person name="Martin F.M."/>
        </authorList>
    </citation>
    <scope>NUCLEOTIDE SEQUENCE [LARGE SCALE GENOMIC DNA]</scope>
    <source>
        <strain evidence="1 2">RN42</strain>
    </source>
</reference>
<name>A0A3N4HXG9_ASCIM</name>
<dbReference type="EMBL" id="ML119710">
    <property type="protein sequence ID" value="RPA78552.1"/>
    <property type="molecule type" value="Genomic_DNA"/>
</dbReference>
<sequence length="235" mass="25810">MITFIVPKHRMLQAELVYLHPSRFHESLISVEYRRSIFVCPTPELSPVKFLLVPPSALYGSIVDKSNLNRLYRVTVVSPPEVGGGPCGQSEEEVGLCFAGFGGMFHLPPGLTRNVLQLELASRFILVILLHWFIPRTDAKNLAARFITTLTAFQATGSFRFRSIRGLFAAPFNKSWTFPITTGASPGVFAGFRLSDLGSLKLMTVIAVPDGIFNTTVNVTAPFYAVPTSPPLTAH</sequence>
<organism evidence="1 2">
    <name type="scientific">Ascobolus immersus RN42</name>
    <dbReference type="NCBI Taxonomy" id="1160509"/>
    <lineage>
        <taxon>Eukaryota</taxon>
        <taxon>Fungi</taxon>
        <taxon>Dikarya</taxon>
        <taxon>Ascomycota</taxon>
        <taxon>Pezizomycotina</taxon>
        <taxon>Pezizomycetes</taxon>
        <taxon>Pezizales</taxon>
        <taxon>Ascobolaceae</taxon>
        <taxon>Ascobolus</taxon>
    </lineage>
</organism>
<keyword evidence="2" id="KW-1185">Reference proteome</keyword>
<evidence type="ECO:0000313" key="2">
    <source>
        <dbReference type="Proteomes" id="UP000275078"/>
    </source>
</evidence>
<protein>
    <submittedName>
        <fullName evidence="1">Uncharacterized protein</fullName>
    </submittedName>
</protein>
<gene>
    <name evidence="1" type="ORF">BJ508DRAFT_378274</name>
</gene>
<dbReference type="Proteomes" id="UP000275078">
    <property type="component" value="Unassembled WGS sequence"/>
</dbReference>
<evidence type="ECO:0000313" key="1">
    <source>
        <dbReference type="EMBL" id="RPA78552.1"/>
    </source>
</evidence>